<dbReference type="PROSITE" id="PS50850">
    <property type="entry name" value="MFS"/>
    <property type="match status" value="1"/>
</dbReference>
<feature type="transmembrane region" description="Helical" evidence="6">
    <location>
        <begin position="143"/>
        <end position="163"/>
    </location>
</feature>
<dbReference type="KEGG" id="rhom:FRIFI_0402"/>
<feature type="transmembrane region" description="Helical" evidence="6">
    <location>
        <begin position="331"/>
        <end position="355"/>
    </location>
</feature>
<dbReference type="Gene3D" id="1.20.1250.20">
    <property type="entry name" value="MFS general substrate transporter like domains"/>
    <property type="match status" value="2"/>
</dbReference>
<dbReference type="PANTHER" id="PTHR11360">
    <property type="entry name" value="MONOCARBOXYLATE TRANSPORTER"/>
    <property type="match status" value="1"/>
</dbReference>
<evidence type="ECO:0000256" key="3">
    <source>
        <dbReference type="ARBA" id="ARBA00022692"/>
    </source>
</evidence>
<keyword evidence="5 6" id="KW-0472">Membrane</keyword>
<name>A0A2P2BNJ6_9FIRM</name>
<dbReference type="Proteomes" id="UP000245695">
    <property type="component" value="Chromosome 1"/>
</dbReference>
<dbReference type="Pfam" id="PF07690">
    <property type="entry name" value="MFS_1"/>
    <property type="match status" value="1"/>
</dbReference>
<dbReference type="RefSeq" id="WP_166504866.1">
    <property type="nucleotide sequence ID" value="NZ_JAKNTL010000003.1"/>
</dbReference>
<feature type="transmembrane region" description="Helical" evidence="6">
    <location>
        <begin position="107"/>
        <end position="131"/>
    </location>
</feature>
<dbReference type="GO" id="GO:0022857">
    <property type="term" value="F:transmembrane transporter activity"/>
    <property type="evidence" value="ECO:0007669"/>
    <property type="project" value="InterPro"/>
</dbReference>
<gene>
    <name evidence="8" type="ORF">FRIFI_0402</name>
</gene>
<keyword evidence="3 6" id="KW-0812">Transmembrane</keyword>
<accession>A0A2P2BNJ6</accession>
<evidence type="ECO:0000256" key="2">
    <source>
        <dbReference type="ARBA" id="ARBA00022448"/>
    </source>
</evidence>
<feature type="domain" description="Major facilitator superfamily (MFS) profile" evidence="7">
    <location>
        <begin position="237"/>
        <end position="437"/>
    </location>
</feature>
<dbReference type="PROSITE" id="PS51257">
    <property type="entry name" value="PROKAR_LIPOPROTEIN"/>
    <property type="match status" value="1"/>
</dbReference>
<dbReference type="SUPFAM" id="SSF103473">
    <property type="entry name" value="MFS general substrate transporter"/>
    <property type="match status" value="1"/>
</dbReference>
<dbReference type="AlphaFoldDB" id="A0A2P2BNJ6"/>
<organism evidence="8 9">
    <name type="scientific">Romboutsia hominis</name>
    <dbReference type="NCBI Taxonomy" id="1507512"/>
    <lineage>
        <taxon>Bacteria</taxon>
        <taxon>Bacillati</taxon>
        <taxon>Bacillota</taxon>
        <taxon>Clostridia</taxon>
        <taxon>Peptostreptococcales</taxon>
        <taxon>Peptostreptococcaceae</taxon>
        <taxon>Romboutsia</taxon>
    </lineage>
</organism>
<protein>
    <submittedName>
        <fullName evidence="8">Transporter, Major Facilitator Super (MFS)</fullName>
    </submittedName>
</protein>
<feature type="transmembrane region" description="Helical" evidence="6">
    <location>
        <begin position="237"/>
        <end position="259"/>
    </location>
</feature>
<dbReference type="PANTHER" id="PTHR11360:SF290">
    <property type="entry name" value="MONOCARBOXYLATE MFS PERMEASE"/>
    <property type="match status" value="1"/>
</dbReference>
<feature type="transmembrane region" description="Helical" evidence="6">
    <location>
        <begin position="362"/>
        <end position="386"/>
    </location>
</feature>
<feature type="transmembrane region" description="Helical" evidence="6">
    <location>
        <begin position="53"/>
        <end position="76"/>
    </location>
</feature>
<keyword evidence="2" id="KW-0813">Transport</keyword>
<dbReference type="InterPro" id="IPR036259">
    <property type="entry name" value="MFS_trans_sf"/>
</dbReference>
<evidence type="ECO:0000259" key="7">
    <source>
        <dbReference type="PROSITE" id="PS50850"/>
    </source>
</evidence>
<feature type="transmembrane region" description="Helical" evidence="6">
    <location>
        <begin position="392"/>
        <end position="416"/>
    </location>
</feature>
<feature type="transmembrane region" description="Helical" evidence="6">
    <location>
        <begin position="83"/>
        <end position="101"/>
    </location>
</feature>
<evidence type="ECO:0000256" key="6">
    <source>
        <dbReference type="SAM" id="Phobius"/>
    </source>
</evidence>
<feature type="transmembrane region" description="Helical" evidence="6">
    <location>
        <begin position="271"/>
        <end position="292"/>
    </location>
</feature>
<evidence type="ECO:0000256" key="1">
    <source>
        <dbReference type="ARBA" id="ARBA00004651"/>
    </source>
</evidence>
<evidence type="ECO:0000256" key="4">
    <source>
        <dbReference type="ARBA" id="ARBA00022989"/>
    </source>
</evidence>
<dbReference type="NCBIfam" id="NF038246">
    <property type="entry name" value="bile_salt_MFS"/>
    <property type="match status" value="1"/>
</dbReference>
<evidence type="ECO:0000256" key="5">
    <source>
        <dbReference type="ARBA" id="ARBA00023136"/>
    </source>
</evidence>
<dbReference type="InterPro" id="IPR020846">
    <property type="entry name" value="MFS_dom"/>
</dbReference>
<dbReference type="GO" id="GO:0005886">
    <property type="term" value="C:plasma membrane"/>
    <property type="evidence" value="ECO:0007669"/>
    <property type="project" value="UniProtKB-SubCell"/>
</dbReference>
<dbReference type="EMBL" id="LN650648">
    <property type="protein sequence ID" value="CEI71950.1"/>
    <property type="molecule type" value="Genomic_DNA"/>
</dbReference>
<evidence type="ECO:0000313" key="8">
    <source>
        <dbReference type="EMBL" id="CEI71950.1"/>
    </source>
</evidence>
<keyword evidence="9" id="KW-1185">Reference proteome</keyword>
<sequence length="437" mass="46749">MNTKSKKFATGWLIVVACMLIQAIPFGVAANIQPQFMAYILSPDSGYGFTQAGFSLIFTLGTVVSAIASPFIGAMFNKVSVKTMYLMGSILSGGGFLAFSMCKELWQFYLVAGIVQVGTAAISSIGVPLLINGWFDELSKGKAMGLAFAGGSIGNIFLQSMTAYSLTNFGISKSYFMFGALSLIVGIPITLLFLRMPKNDSEIVRGKKKDNGKEEKEQSTVSVDWGYSLKEVKNVKFFWLFALGLFFLGMYVSVLAVQYPAYLKNFLKVDPMIVGMVGSTFAIFSLGGNLFGGVIFDKLGITKGLMVAFALAATSCLALMNAGLIPMLAPIFAALKGLSVFAYMMGPSLLAGSFFGKKEFGAILGVVQIFFAVGFAAGSSIFGLLVDKMGYSVAWIFVLTFIVVCYVSLITASIGMSKLNKERIAKLQKDASSQGVA</sequence>
<evidence type="ECO:0000313" key="9">
    <source>
        <dbReference type="Proteomes" id="UP000245695"/>
    </source>
</evidence>
<reference evidence="8 9" key="1">
    <citation type="submission" date="2014-09" db="EMBL/GenBank/DDBJ databases">
        <authorList>
            <person name="Hornung B.V."/>
        </authorList>
    </citation>
    <scope>NUCLEOTIDE SEQUENCE [LARGE SCALE GENOMIC DNA]</scope>
    <source>
        <strain evidence="8 9">FRIFI</strain>
    </source>
</reference>
<dbReference type="InterPro" id="IPR050327">
    <property type="entry name" value="Proton-linked_MCT"/>
</dbReference>
<proteinExistence type="predicted"/>
<keyword evidence="4 6" id="KW-1133">Transmembrane helix</keyword>
<dbReference type="CDD" id="cd17355">
    <property type="entry name" value="MFS_YcxA_like"/>
    <property type="match status" value="1"/>
</dbReference>
<feature type="transmembrane region" description="Helical" evidence="6">
    <location>
        <begin position="175"/>
        <end position="194"/>
    </location>
</feature>
<feature type="transmembrane region" description="Helical" evidence="6">
    <location>
        <begin position="304"/>
        <end position="325"/>
    </location>
</feature>
<comment type="subcellular location">
    <subcellularLocation>
        <location evidence="1">Cell membrane</location>
        <topology evidence="1">Multi-pass membrane protein</topology>
    </subcellularLocation>
</comment>
<dbReference type="InterPro" id="IPR011701">
    <property type="entry name" value="MFS"/>
</dbReference>